<evidence type="ECO:0000313" key="14">
    <source>
        <dbReference type="EMBL" id="KAK9708582.1"/>
    </source>
</evidence>
<dbReference type="FunFam" id="2.60.40.10:FF:000310">
    <property type="entry name" value="Down syndrome cell adhesion molecule, isoform D"/>
    <property type="match status" value="1"/>
</dbReference>
<proteinExistence type="predicted"/>
<dbReference type="InterPro" id="IPR013098">
    <property type="entry name" value="Ig_I-set"/>
</dbReference>
<feature type="domain" description="Ig-like" evidence="13">
    <location>
        <begin position="152"/>
        <end position="240"/>
    </location>
</feature>
<dbReference type="FunFam" id="2.60.40.10:FF:000017">
    <property type="entry name" value="Down syndrome cell adhesion molecule b"/>
    <property type="match status" value="1"/>
</dbReference>
<comment type="subcellular location">
    <subcellularLocation>
        <location evidence="2">Cell membrane</location>
    </subcellularLocation>
    <subcellularLocation>
        <location evidence="1">Membrane</location>
        <topology evidence="1">Single-pass membrane protein</topology>
    </subcellularLocation>
</comment>
<evidence type="ECO:0000256" key="9">
    <source>
        <dbReference type="ARBA" id="ARBA00023136"/>
    </source>
</evidence>
<evidence type="ECO:0000256" key="8">
    <source>
        <dbReference type="ARBA" id="ARBA00022989"/>
    </source>
</evidence>
<dbReference type="AlphaFoldDB" id="A0AAW1JWL2"/>
<evidence type="ECO:0000256" key="10">
    <source>
        <dbReference type="ARBA" id="ARBA00023157"/>
    </source>
</evidence>
<keyword evidence="12" id="KW-0393">Immunoglobulin domain</keyword>
<dbReference type="GO" id="GO:0098632">
    <property type="term" value="F:cell-cell adhesion mediator activity"/>
    <property type="evidence" value="ECO:0007669"/>
    <property type="project" value="TreeGrafter"/>
</dbReference>
<evidence type="ECO:0000256" key="12">
    <source>
        <dbReference type="ARBA" id="ARBA00023319"/>
    </source>
</evidence>
<dbReference type="Proteomes" id="UP001458880">
    <property type="component" value="Unassembled WGS sequence"/>
</dbReference>
<dbReference type="InterPro" id="IPR007110">
    <property type="entry name" value="Ig-like_dom"/>
</dbReference>
<dbReference type="EMBL" id="JASPKY010000325">
    <property type="protein sequence ID" value="KAK9708582.1"/>
    <property type="molecule type" value="Genomic_DNA"/>
</dbReference>
<evidence type="ECO:0000256" key="1">
    <source>
        <dbReference type="ARBA" id="ARBA00004167"/>
    </source>
</evidence>
<keyword evidence="10" id="KW-1015">Disulfide bond</keyword>
<evidence type="ECO:0000259" key="13">
    <source>
        <dbReference type="PROSITE" id="PS50835"/>
    </source>
</evidence>
<keyword evidence="7" id="KW-0130">Cell adhesion</keyword>
<feature type="domain" description="Ig-like" evidence="13">
    <location>
        <begin position="40"/>
        <end position="135"/>
    </location>
</feature>
<dbReference type="SMART" id="SM00409">
    <property type="entry name" value="IG"/>
    <property type="match status" value="5"/>
</dbReference>
<dbReference type="PANTHER" id="PTHR10075:SF100">
    <property type="entry name" value="FASCICLIN-2"/>
    <property type="match status" value="1"/>
</dbReference>
<feature type="domain" description="Ig-like" evidence="13">
    <location>
        <begin position="339"/>
        <end position="432"/>
    </location>
</feature>
<dbReference type="Pfam" id="PF13927">
    <property type="entry name" value="Ig_3"/>
    <property type="match status" value="2"/>
</dbReference>
<dbReference type="GO" id="GO:0070593">
    <property type="term" value="P:dendrite self-avoidance"/>
    <property type="evidence" value="ECO:0007669"/>
    <property type="project" value="TreeGrafter"/>
</dbReference>
<evidence type="ECO:0000256" key="7">
    <source>
        <dbReference type="ARBA" id="ARBA00022889"/>
    </source>
</evidence>
<evidence type="ECO:0000256" key="6">
    <source>
        <dbReference type="ARBA" id="ARBA00022737"/>
    </source>
</evidence>
<keyword evidence="3" id="KW-1003">Cell membrane</keyword>
<protein>
    <submittedName>
        <fullName evidence="14">Immunoglobulin I-set domain</fullName>
    </submittedName>
</protein>
<evidence type="ECO:0000256" key="3">
    <source>
        <dbReference type="ARBA" id="ARBA00022475"/>
    </source>
</evidence>
<dbReference type="GO" id="GO:0007411">
    <property type="term" value="P:axon guidance"/>
    <property type="evidence" value="ECO:0007669"/>
    <property type="project" value="TreeGrafter"/>
</dbReference>
<dbReference type="PROSITE" id="PS50835">
    <property type="entry name" value="IG_LIKE"/>
    <property type="match status" value="5"/>
</dbReference>
<keyword evidence="4" id="KW-0812">Transmembrane</keyword>
<organism evidence="14 15">
    <name type="scientific">Popillia japonica</name>
    <name type="common">Japanese beetle</name>
    <dbReference type="NCBI Taxonomy" id="7064"/>
    <lineage>
        <taxon>Eukaryota</taxon>
        <taxon>Metazoa</taxon>
        <taxon>Ecdysozoa</taxon>
        <taxon>Arthropoda</taxon>
        <taxon>Hexapoda</taxon>
        <taxon>Insecta</taxon>
        <taxon>Pterygota</taxon>
        <taxon>Neoptera</taxon>
        <taxon>Endopterygota</taxon>
        <taxon>Coleoptera</taxon>
        <taxon>Polyphaga</taxon>
        <taxon>Scarabaeiformia</taxon>
        <taxon>Scarabaeidae</taxon>
        <taxon>Rutelinae</taxon>
        <taxon>Popillia</taxon>
    </lineage>
</organism>
<dbReference type="FunFam" id="2.60.40.10:FF:000324">
    <property type="entry name" value="Down syndrome cell adhesion molecule, isoform D"/>
    <property type="match status" value="1"/>
</dbReference>
<dbReference type="CDD" id="cd20956">
    <property type="entry name" value="IgI_4_Dscam"/>
    <property type="match status" value="1"/>
</dbReference>
<dbReference type="GO" id="GO:0005886">
    <property type="term" value="C:plasma membrane"/>
    <property type="evidence" value="ECO:0007669"/>
    <property type="project" value="UniProtKB-SubCell"/>
</dbReference>
<evidence type="ECO:0000256" key="4">
    <source>
        <dbReference type="ARBA" id="ARBA00022692"/>
    </source>
</evidence>
<dbReference type="InterPro" id="IPR013783">
    <property type="entry name" value="Ig-like_fold"/>
</dbReference>
<dbReference type="FunFam" id="2.60.40.10:FF:000308">
    <property type="entry name" value="Down syndrome cell adhesion molecule, isoform D"/>
    <property type="match status" value="1"/>
</dbReference>
<evidence type="ECO:0000256" key="2">
    <source>
        <dbReference type="ARBA" id="ARBA00004236"/>
    </source>
</evidence>
<dbReference type="GO" id="GO:0007156">
    <property type="term" value="P:homophilic cell adhesion via plasma membrane adhesion molecules"/>
    <property type="evidence" value="ECO:0007669"/>
    <property type="project" value="TreeGrafter"/>
</dbReference>
<reference evidence="14 15" key="1">
    <citation type="journal article" date="2024" name="BMC Genomics">
        <title>De novo assembly and annotation of Popillia japonica's genome with initial clues to its potential as an invasive pest.</title>
        <authorList>
            <person name="Cucini C."/>
            <person name="Boschi S."/>
            <person name="Funari R."/>
            <person name="Cardaioli E."/>
            <person name="Iannotti N."/>
            <person name="Marturano G."/>
            <person name="Paoli F."/>
            <person name="Bruttini M."/>
            <person name="Carapelli A."/>
            <person name="Frati F."/>
            <person name="Nardi F."/>
        </authorList>
    </citation>
    <scope>NUCLEOTIDE SEQUENCE [LARGE SCALE GENOMIC DNA]</scope>
    <source>
        <strain evidence="14">DMR45628</strain>
    </source>
</reference>
<dbReference type="SMART" id="SM00408">
    <property type="entry name" value="IGc2"/>
    <property type="match status" value="4"/>
</dbReference>
<feature type="domain" description="Ig-like" evidence="13">
    <location>
        <begin position="437"/>
        <end position="523"/>
    </location>
</feature>
<keyword evidence="8" id="KW-1133">Transmembrane helix</keyword>
<feature type="domain" description="Ig-like" evidence="13">
    <location>
        <begin position="246"/>
        <end position="333"/>
    </location>
</feature>
<keyword evidence="6" id="KW-0677">Repeat</keyword>
<dbReference type="CDD" id="cd20958">
    <property type="entry name" value="IgI_5_Dscam"/>
    <property type="match status" value="1"/>
</dbReference>
<dbReference type="InterPro" id="IPR003598">
    <property type="entry name" value="Ig_sub2"/>
</dbReference>
<keyword evidence="9" id="KW-0472">Membrane</keyword>
<dbReference type="FunFam" id="2.60.40.10:FF:000273">
    <property type="entry name" value="contactin-3 isoform X1"/>
    <property type="match status" value="1"/>
</dbReference>
<keyword evidence="11" id="KW-0325">Glycoprotein</keyword>
<dbReference type="InterPro" id="IPR003599">
    <property type="entry name" value="Ig_sub"/>
</dbReference>
<accession>A0AAW1JWL2</accession>
<dbReference type="InterPro" id="IPR036179">
    <property type="entry name" value="Ig-like_dom_sf"/>
</dbReference>
<comment type="caution">
    <text evidence="14">The sequence shown here is derived from an EMBL/GenBank/DDBJ whole genome shotgun (WGS) entry which is preliminary data.</text>
</comment>
<keyword evidence="5" id="KW-0732">Signal</keyword>
<keyword evidence="15" id="KW-1185">Reference proteome</keyword>
<evidence type="ECO:0000313" key="15">
    <source>
        <dbReference type="Proteomes" id="UP001458880"/>
    </source>
</evidence>
<evidence type="ECO:0000256" key="5">
    <source>
        <dbReference type="ARBA" id="ARBA00022729"/>
    </source>
</evidence>
<name>A0AAW1JWL2_POPJA</name>
<evidence type="ECO:0000256" key="11">
    <source>
        <dbReference type="ARBA" id="ARBA00023180"/>
    </source>
</evidence>
<gene>
    <name evidence="14" type="ORF">QE152_g27118</name>
</gene>
<dbReference type="PANTHER" id="PTHR10075">
    <property type="entry name" value="BASIGIN RELATED"/>
    <property type="match status" value="1"/>
</dbReference>
<sequence length="538" mass="59794">MRKVFFIHGIDSKPTRRADILFSPKDCNCVRDRAISFSVPVVKQKYDIQVHDVYVISGNTAVLKCKIPSYVTDYVMVTSWVQDGTINIYPNTDIGGKYVVLGNGDLYISNADAGDGYKSYSCRTVHRLTGEVQMSTYPSRIIVTESKNVDQPRITIDKYNARRVTLGEDVVLPCVAQGHPVPTYYWKRELQGQTVPVALGERLSTIASGLLKISKVRLEDRGVYICYANNSAGEETARITLEITAPLSVHVQPQVQVVDVGKTANFQCIINGYPISQITWMHNGKPVAPDSRVEVMIEPARLTIRNLNKEDRGMYQCFVSNNWDQGQATAELNMGDAGPELIYWFSEQTLQPGPSVSLKCVASGNPPPQFTWTLDGFTIPDHPRFLMGQYVTIQDDVISHVNISNIKAEDGGEYTCTAHNSVGKISHSARVNVFGLPYIRPMPKVTGVAGSNLVIKCPVAGYPIDTITWERDGQTLPINRRQRVYTNGTLVVEQTQRTEDAGTYTCQAQNRQRNSARRDVQVQILGICNASGIMPLEH</sequence>
<dbReference type="GO" id="GO:0030424">
    <property type="term" value="C:axon"/>
    <property type="evidence" value="ECO:0007669"/>
    <property type="project" value="TreeGrafter"/>
</dbReference>
<dbReference type="Gene3D" id="2.60.40.10">
    <property type="entry name" value="Immunoglobulins"/>
    <property type="match status" value="5"/>
</dbReference>
<dbReference type="Pfam" id="PF07679">
    <property type="entry name" value="I-set"/>
    <property type="match status" value="2"/>
</dbReference>
<dbReference type="SUPFAM" id="SSF48726">
    <property type="entry name" value="Immunoglobulin"/>
    <property type="match status" value="5"/>
</dbReference>